<feature type="domain" description="Penicillin-binding protein transpeptidase" evidence="5">
    <location>
        <begin position="347"/>
        <end position="614"/>
    </location>
</feature>
<dbReference type="Gene3D" id="3.90.1310.10">
    <property type="entry name" value="Penicillin-binding protein 2a (Domain 2)"/>
    <property type="match status" value="1"/>
</dbReference>
<dbReference type="PANTHER" id="PTHR30627:SF24">
    <property type="entry name" value="PENICILLIN-BINDING PROTEIN 4B"/>
    <property type="match status" value="1"/>
</dbReference>
<dbReference type="GeneID" id="95390456"/>
<evidence type="ECO:0000313" key="9">
    <source>
        <dbReference type="Proteomes" id="UP000579945"/>
    </source>
</evidence>
<accession>A0A7W5VI26</accession>
<dbReference type="SUPFAM" id="SSF56601">
    <property type="entry name" value="beta-lactamase/transpeptidase-like"/>
    <property type="match status" value="1"/>
</dbReference>
<feature type="domain" description="NTF2-like N-terminal transpeptidase" evidence="7">
    <location>
        <begin position="30"/>
        <end position="140"/>
    </location>
</feature>
<feature type="domain" description="Penicillin-binding protein dimerisation" evidence="6">
    <location>
        <begin position="151"/>
        <end position="303"/>
    </location>
</feature>
<dbReference type="RefSeq" id="WP_183649831.1">
    <property type="nucleotide sequence ID" value="NZ_BAAAXX010000022.1"/>
</dbReference>
<comment type="subcellular location">
    <subcellularLocation>
        <location evidence="1">Membrane</location>
    </subcellularLocation>
</comment>
<dbReference type="GO" id="GO:0005886">
    <property type="term" value="C:plasma membrane"/>
    <property type="evidence" value="ECO:0007669"/>
    <property type="project" value="TreeGrafter"/>
</dbReference>
<keyword evidence="8" id="KW-0131">Cell cycle</keyword>
<dbReference type="EMBL" id="JACIBV010000001">
    <property type="protein sequence ID" value="MBB3728207.1"/>
    <property type="molecule type" value="Genomic_DNA"/>
</dbReference>
<keyword evidence="3" id="KW-0472">Membrane</keyword>
<feature type="signal peptide" evidence="4">
    <location>
        <begin position="1"/>
        <end position="18"/>
    </location>
</feature>
<keyword evidence="9" id="KW-1185">Reference proteome</keyword>
<dbReference type="InterPro" id="IPR050515">
    <property type="entry name" value="Beta-lactam/transpept"/>
</dbReference>
<dbReference type="AlphaFoldDB" id="A0A7W5VI26"/>
<dbReference type="SUPFAM" id="SSF56519">
    <property type="entry name" value="Penicillin binding protein dimerisation domain"/>
    <property type="match status" value="1"/>
</dbReference>
<name>A0A7W5VI26_9ACTN</name>
<evidence type="ECO:0000259" key="5">
    <source>
        <dbReference type="Pfam" id="PF00905"/>
    </source>
</evidence>
<dbReference type="GO" id="GO:0071972">
    <property type="term" value="F:peptidoglycan L,D-transpeptidase activity"/>
    <property type="evidence" value="ECO:0007669"/>
    <property type="project" value="TreeGrafter"/>
</dbReference>
<dbReference type="InterPro" id="IPR012338">
    <property type="entry name" value="Beta-lactam/transpept-like"/>
</dbReference>
<dbReference type="GO" id="GO:0046677">
    <property type="term" value="P:response to antibiotic"/>
    <property type="evidence" value="ECO:0007669"/>
    <property type="project" value="InterPro"/>
</dbReference>
<keyword evidence="8" id="KW-0132">Cell division</keyword>
<dbReference type="Pfam" id="PF05223">
    <property type="entry name" value="MecA_N"/>
    <property type="match status" value="1"/>
</dbReference>
<evidence type="ECO:0000256" key="4">
    <source>
        <dbReference type="SAM" id="SignalP"/>
    </source>
</evidence>
<evidence type="ECO:0000256" key="3">
    <source>
        <dbReference type="ARBA" id="ARBA00023136"/>
    </source>
</evidence>
<dbReference type="GO" id="GO:0071555">
    <property type="term" value="P:cell wall organization"/>
    <property type="evidence" value="ECO:0007669"/>
    <property type="project" value="TreeGrafter"/>
</dbReference>
<feature type="chain" id="PRO_5038647016" evidence="4">
    <location>
        <begin position="19"/>
        <end position="624"/>
    </location>
</feature>
<comment type="caution">
    <text evidence="8">The sequence shown here is derived from an EMBL/GenBank/DDBJ whole genome shotgun (WGS) entry which is preliminary data.</text>
</comment>
<dbReference type="Pfam" id="PF03717">
    <property type="entry name" value="PBP_dimer"/>
    <property type="match status" value="1"/>
</dbReference>
<dbReference type="InterPro" id="IPR036138">
    <property type="entry name" value="PBP_dimer_sf"/>
</dbReference>
<dbReference type="Gene3D" id="3.40.710.10">
    <property type="entry name" value="DD-peptidase/beta-lactamase superfamily"/>
    <property type="match status" value="1"/>
</dbReference>
<dbReference type="PANTHER" id="PTHR30627">
    <property type="entry name" value="PEPTIDOGLYCAN D,D-TRANSPEPTIDASE"/>
    <property type="match status" value="1"/>
</dbReference>
<proteinExistence type="inferred from homology"/>
<dbReference type="InterPro" id="IPR005311">
    <property type="entry name" value="PBP_dimer"/>
</dbReference>
<dbReference type="GO" id="GO:0008658">
    <property type="term" value="F:penicillin binding"/>
    <property type="evidence" value="ECO:0007669"/>
    <property type="project" value="InterPro"/>
</dbReference>
<dbReference type="PROSITE" id="PS51257">
    <property type="entry name" value="PROKAR_LIPOPROTEIN"/>
    <property type="match status" value="1"/>
</dbReference>
<dbReference type="InterPro" id="IPR001460">
    <property type="entry name" value="PCN-bd_Tpept"/>
</dbReference>
<dbReference type="Pfam" id="PF00905">
    <property type="entry name" value="Transpeptidase"/>
    <property type="match status" value="1"/>
</dbReference>
<organism evidence="8 9">
    <name type="scientific">Nonomuraea dietziae</name>
    <dbReference type="NCBI Taxonomy" id="65515"/>
    <lineage>
        <taxon>Bacteria</taxon>
        <taxon>Bacillati</taxon>
        <taxon>Actinomycetota</taxon>
        <taxon>Actinomycetes</taxon>
        <taxon>Streptosporangiales</taxon>
        <taxon>Streptosporangiaceae</taxon>
        <taxon>Nonomuraea</taxon>
    </lineage>
</organism>
<keyword evidence="4" id="KW-0732">Signal</keyword>
<evidence type="ECO:0000259" key="6">
    <source>
        <dbReference type="Pfam" id="PF03717"/>
    </source>
</evidence>
<evidence type="ECO:0000259" key="7">
    <source>
        <dbReference type="Pfam" id="PF05223"/>
    </source>
</evidence>
<protein>
    <submittedName>
        <fullName evidence="8">Cell division protein FtsI/penicillin-binding protein 2</fullName>
    </submittedName>
</protein>
<reference evidence="8 9" key="1">
    <citation type="submission" date="2020-08" db="EMBL/GenBank/DDBJ databases">
        <title>Sequencing the genomes of 1000 actinobacteria strains.</title>
        <authorList>
            <person name="Klenk H.-P."/>
        </authorList>
    </citation>
    <scope>NUCLEOTIDE SEQUENCE [LARGE SCALE GENOMIC DNA]</scope>
    <source>
        <strain evidence="8 9">DSM 44320</strain>
    </source>
</reference>
<evidence type="ECO:0000256" key="1">
    <source>
        <dbReference type="ARBA" id="ARBA00004370"/>
    </source>
</evidence>
<evidence type="ECO:0000256" key="2">
    <source>
        <dbReference type="ARBA" id="ARBA00007171"/>
    </source>
</evidence>
<sequence>MSARARRVLAAAASVVVAGTTLTGCFEEPSAHEAVRDFLVGWQSGDYELAAGRTDGDPAVVRKALEDTRVHLDAASFRFRITSLTQSGEESTADFAAEVDLGENNSLWEYTSKLPLHLVNGVWKVRWSPSVIHPQLKEGQRFAVDPKPELRKQVLDRTGEPLQADTTLYVAGVTPATLGDNAQKAGEQLAALTGFAQDRLLSRIKSAPPSTFVPLVTFGWRKYASIQSKLDDIPGVTVQKQEQPVAPAPPEQIVGRVSALTAEHEQKLGGPQRAGDSVGLSGLQKAYQDYLTGSTQTSVITLDLKTGEQVAELKKWPGRPNAPVETTIDSSIQAAAESALAGTRSATLVAVKARTGEVLAVSASDDLNEEKNALAGKYPAGNAFSIIAAEALLKKGVKPSQPLACPPERSVGGARFEQAGLTASVSQSFQSSFARSCVTALASLARRVSGDDLAKSAADFGIGKPWKLPLKSFSGKVGDLDSDADKAKAIAGQNVEVSPLSMALVAGAVASGTWHPPLLVTKPTTPDPAAEVLPATPPAPVAIDAKVLPALQSMMRSGVRSGSARAAAAAGEPVSGIVAPVTGKSKNQAWFVGWQGDVAVAVLAENADPAAYAGRFFAAIRDPA</sequence>
<comment type="similarity">
    <text evidence="2">Belongs to the transpeptidase family.</text>
</comment>
<dbReference type="Proteomes" id="UP000579945">
    <property type="component" value="Unassembled WGS sequence"/>
</dbReference>
<dbReference type="InterPro" id="IPR007887">
    <property type="entry name" value="MecA_N"/>
</dbReference>
<evidence type="ECO:0000313" key="8">
    <source>
        <dbReference type="EMBL" id="MBB3728207.1"/>
    </source>
</evidence>
<gene>
    <name evidence="8" type="ORF">FHR33_004067</name>
</gene>
<dbReference type="GO" id="GO:0051301">
    <property type="term" value="P:cell division"/>
    <property type="evidence" value="ECO:0007669"/>
    <property type="project" value="UniProtKB-KW"/>
</dbReference>